<feature type="compositionally biased region" description="Acidic residues" evidence="11">
    <location>
        <begin position="31"/>
        <end position="40"/>
    </location>
</feature>
<dbReference type="InterPro" id="IPR003593">
    <property type="entry name" value="AAA+_ATPase"/>
</dbReference>
<dbReference type="InterPro" id="IPR036640">
    <property type="entry name" value="ABC1_TM_sf"/>
</dbReference>
<organism evidence="15 16">
    <name type="scientific">Arthrobacter woluwensis</name>
    <dbReference type="NCBI Taxonomy" id="156980"/>
    <lineage>
        <taxon>Bacteria</taxon>
        <taxon>Bacillati</taxon>
        <taxon>Actinomycetota</taxon>
        <taxon>Actinomycetes</taxon>
        <taxon>Micrococcales</taxon>
        <taxon>Micrococcaceae</taxon>
        <taxon>Arthrobacter</taxon>
    </lineage>
</organism>
<keyword evidence="7 12" id="KW-0472">Membrane</keyword>
<comment type="function">
    <text evidence="8">ABC transporter involved in fatty acid import. Transmembrane domains (TMD) form a pore in the membrane and the ATP-binding domain (NBD) is responsible for energy generation.</text>
</comment>
<dbReference type="Pfam" id="PF00005">
    <property type="entry name" value="ABC_tran"/>
    <property type="match status" value="1"/>
</dbReference>
<keyword evidence="6 12" id="KW-1133">Transmembrane helix</keyword>
<evidence type="ECO:0000256" key="2">
    <source>
        <dbReference type="ARBA" id="ARBA00022448"/>
    </source>
</evidence>
<keyword evidence="5 15" id="KW-0067">ATP-binding</keyword>
<dbReference type="EMBL" id="FNSN01000003">
    <property type="protein sequence ID" value="SEC49025.1"/>
    <property type="molecule type" value="Genomic_DNA"/>
</dbReference>
<dbReference type="Gene3D" id="1.20.1560.10">
    <property type="entry name" value="ABC transporter type 1, transmembrane domain"/>
    <property type="match status" value="1"/>
</dbReference>
<evidence type="ECO:0000256" key="4">
    <source>
        <dbReference type="ARBA" id="ARBA00022741"/>
    </source>
</evidence>
<dbReference type="SMART" id="SM00382">
    <property type="entry name" value="AAA"/>
    <property type="match status" value="1"/>
</dbReference>
<dbReference type="PROSITE" id="PS50929">
    <property type="entry name" value="ABC_TM1F"/>
    <property type="match status" value="1"/>
</dbReference>
<dbReference type="InterPro" id="IPR027417">
    <property type="entry name" value="P-loop_NTPase"/>
</dbReference>
<evidence type="ECO:0000259" key="14">
    <source>
        <dbReference type="PROSITE" id="PS50929"/>
    </source>
</evidence>
<sequence length="691" mass="75061">MSGDSKFAGRGKRGKGGAVAEDTADAPAVAPDDDGIEEQEYQPTEADGGMFGDVPAKKAKNFWPSAKRLFGLLKPEAAGVWFVVVLVVISVVLNVIAPKVLGKAMDVIFAGVIGKPLPADVTKDQVVQGLRASGQNNFADMVSKMDLVPGQGIDFQQLSFLIASVLLMYFAANLFLWAQGYILNRIVMKVVRRLRDDTEAKLNRLPLNYFDTRQRGDILSRVTNDVDNVQQGLQQAFSQLVSSVLTVLGIAVMMFVVSWQLALIALIALPLSGIAAGVIGSRSQKLFAAQWKNTGDLNGQIEESFSGHDLVRIFGREQDMLERFDEKNESLNKAAFGAQFVSGMIFPVMQFISYLSYVGIAVVGGLRVAAGQMSLGDATAFIQYSREFSQPLGQIAGMANMLQSGVASAERVFEFLDADEQDEETATEHLPAKTDGHVEFQNVSFSYTPDKPLIEDLSFTAEPGHTVAIVGPTGAGKTTLVNLVMRFYELNSGRITLDGVDITHLSRAELRSKIGMVLQDAWLFGGTIYENIRYGNLDATEDQIMAAAKATFVDRFVRALPDGYDTVIDEEGNNVSAGEKQLITIARAFVSDPSLLILDEATSSVDTRTELLLQKAMAALRTDRTSFVIAHRLSTIRDADTILVMEDGRIVEQGNHAQLLASEGAYYRLYMSQFAGGIEEEEEPAAVGAGE</sequence>
<feature type="transmembrane region" description="Helical" evidence="12">
    <location>
        <begin position="351"/>
        <end position="370"/>
    </location>
</feature>
<dbReference type="GO" id="GO:0005524">
    <property type="term" value="F:ATP binding"/>
    <property type="evidence" value="ECO:0007669"/>
    <property type="project" value="UniProtKB-KW"/>
</dbReference>
<feature type="domain" description="ABC transporter" evidence="13">
    <location>
        <begin position="438"/>
        <end position="672"/>
    </location>
</feature>
<evidence type="ECO:0000256" key="6">
    <source>
        <dbReference type="ARBA" id="ARBA00022989"/>
    </source>
</evidence>
<feature type="transmembrane region" description="Helical" evidence="12">
    <location>
        <begin position="158"/>
        <end position="183"/>
    </location>
</feature>
<feature type="transmembrane region" description="Helical" evidence="12">
    <location>
        <begin position="261"/>
        <end position="280"/>
    </location>
</feature>
<comment type="subcellular location">
    <subcellularLocation>
        <location evidence="1">Cell membrane</location>
        <topology evidence="1">Multi-pass membrane protein</topology>
    </subcellularLocation>
</comment>
<dbReference type="SUPFAM" id="SSF90123">
    <property type="entry name" value="ABC transporter transmembrane region"/>
    <property type="match status" value="1"/>
</dbReference>
<accession>A0A1H4SXV2</accession>
<dbReference type="FunFam" id="3.40.50.300:FF:000287">
    <property type="entry name" value="Multidrug ABC transporter ATP-binding protein"/>
    <property type="match status" value="1"/>
</dbReference>
<proteinExistence type="inferred from homology"/>
<dbReference type="PANTHER" id="PTHR43394:SF1">
    <property type="entry name" value="ATP-BINDING CASSETTE SUB-FAMILY B MEMBER 10, MITOCHONDRIAL"/>
    <property type="match status" value="1"/>
</dbReference>
<feature type="transmembrane region" description="Helical" evidence="12">
    <location>
        <begin position="77"/>
        <end position="97"/>
    </location>
</feature>
<dbReference type="STRING" id="156980.SAMN04489745_3002"/>
<dbReference type="PROSITE" id="PS00211">
    <property type="entry name" value="ABC_TRANSPORTER_1"/>
    <property type="match status" value="1"/>
</dbReference>
<evidence type="ECO:0000256" key="10">
    <source>
        <dbReference type="ARBA" id="ARBA00071747"/>
    </source>
</evidence>
<name>A0A1H4SXV2_9MICC</name>
<evidence type="ECO:0000256" key="8">
    <source>
        <dbReference type="ARBA" id="ARBA00055053"/>
    </source>
</evidence>
<dbReference type="SUPFAM" id="SSF52540">
    <property type="entry name" value="P-loop containing nucleoside triphosphate hydrolases"/>
    <property type="match status" value="1"/>
</dbReference>
<comment type="similarity">
    <text evidence="9">Belongs to the ABC transporter superfamily. Lipid exporter (TC 3.A.1.106) family.</text>
</comment>
<dbReference type="InterPro" id="IPR039421">
    <property type="entry name" value="Type_1_exporter"/>
</dbReference>
<keyword evidence="4" id="KW-0547">Nucleotide-binding</keyword>
<dbReference type="Proteomes" id="UP000182652">
    <property type="component" value="Unassembled WGS sequence"/>
</dbReference>
<dbReference type="GO" id="GO:0015421">
    <property type="term" value="F:ABC-type oligopeptide transporter activity"/>
    <property type="evidence" value="ECO:0007669"/>
    <property type="project" value="TreeGrafter"/>
</dbReference>
<keyword evidence="16" id="KW-1185">Reference proteome</keyword>
<reference evidence="15 16" key="1">
    <citation type="submission" date="2016-10" db="EMBL/GenBank/DDBJ databases">
        <authorList>
            <person name="de Groot N.N."/>
        </authorList>
    </citation>
    <scope>NUCLEOTIDE SEQUENCE [LARGE SCALE GENOMIC DNA]</scope>
    <source>
        <strain evidence="15 16">DSM 10495</strain>
    </source>
</reference>
<evidence type="ECO:0000256" key="3">
    <source>
        <dbReference type="ARBA" id="ARBA00022692"/>
    </source>
</evidence>
<dbReference type="GO" id="GO:0005886">
    <property type="term" value="C:plasma membrane"/>
    <property type="evidence" value="ECO:0007669"/>
    <property type="project" value="UniProtKB-SubCell"/>
</dbReference>
<evidence type="ECO:0000313" key="16">
    <source>
        <dbReference type="Proteomes" id="UP000182652"/>
    </source>
</evidence>
<dbReference type="CDD" id="cd03254">
    <property type="entry name" value="ABCC_Glucan_exporter_like"/>
    <property type="match status" value="1"/>
</dbReference>
<dbReference type="GO" id="GO:0016887">
    <property type="term" value="F:ATP hydrolysis activity"/>
    <property type="evidence" value="ECO:0007669"/>
    <property type="project" value="InterPro"/>
</dbReference>
<dbReference type="RefSeq" id="WP_066214379.1">
    <property type="nucleotide sequence ID" value="NZ_FNSN01000003.1"/>
</dbReference>
<dbReference type="InterPro" id="IPR017871">
    <property type="entry name" value="ABC_transporter-like_CS"/>
</dbReference>
<feature type="compositionally biased region" description="Low complexity" evidence="11">
    <location>
        <begin position="18"/>
        <end position="30"/>
    </location>
</feature>
<dbReference type="Pfam" id="PF00664">
    <property type="entry name" value="ABC_membrane"/>
    <property type="match status" value="1"/>
</dbReference>
<feature type="domain" description="ABC transmembrane type-1" evidence="14">
    <location>
        <begin position="81"/>
        <end position="404"/>
    </location>
</feature>
<evidence type="ECO:0000256" key="9">
    <source>
        <dbReference type="ARBA" id="ARBA00061644"/>
    </source>
</evidence>
<evidence type="ECO:0000256" key="12">
    <source>
        <dbReference type="SAM" id="Phobius"/>
    </source>
</evidence>
<dbReference type="InterPro" id="IPR011527">
    <property type="entry name" value="ABC1_TM_dom"/>
</dbReference>
<dbReference type="AlphaFoldDB" id="A0A1H4SXV2"/>
<keyword evidence="3 12" id="KW-0812">Transmembrane</keyword>
<evidence type="ECO:0000313" key="15">
    <source>
        <dbReference type="EMBL" id="SEC49025.1"/>
    </source>
</evidence>
<feature type="transmembrane region" description="Helical" evidence="12">
    <location>
        <begin position="236"/>
        <end position="255"/>
    </location>
</feature>
<protein>
    <recommendedName>
        <fullName evidence="10">Fatty acid ABC transporter ATP-binding/permease protein</fullName>
    </recommendedName>
</protein>
<evidence type="ECO:0000256" key="11">
    <source>
        <dbReference type="SAM" id="MobiDB-lite"/>
    </source>
</evidence>
<evidence type="ECO:0000256" key="5">
    <source>
        <dbReference type="ARBA" id="ARBA00022840"/>
    </source>
</evidence>
<dbReference type="InterPro" id="IPR003439">
    <property type="entry name" value="ABC_transporter-like_ATP-bd"/>
</dbReference>
<keyword evidence="2" id="KW-0813">Transport</keyword>
<dbReference type="CDD" id="cd18547">
    <property type="entry name" value="ABC_6TM_Tm288_like"/>
    <property type="match status" value="1"/>
</dbReference>
<dbReference type="PANTHER" id="PTHR43394">
    <property type="entry name" value="ATP-DEPENDENT PERMEASE MDL1, MITOCHONDRIAL"/>
    <property type="match status" value="1"/>
</dbReference>
<evidence type="ECO:0000259" key="13">
    <source>
        <dbReference type="PROSITE" id="PS50893"/>
    </source>
</evidence>
<gene>
    <name evidence="15" type="ORF">SAMN04489745_3002</name>
</gene>
<dbReference type="PROSITE" id="PS50893">
    <property type="entry name" value="ABC_TRANSPORTER_2"/>
    <property type="match status" value="1"/>
</dbReference>
<evidence type="ECO:0000256" key="1">
    <source>
        <dbReference type="ARBA" id="ARBA00004651"/>
    </source>
</evidence>
<feature type="region of interest" description="Disordered" evidence="11">
    <location>
        <begin position="1"/>
        <end position="51"/>
    </location>
</feature>
<evidence type="ECO:0000256" key="7">
    <source>
        <dbReference type="ARBA" id="ARBA00023136"/>
    </source>
</evidence>
<dbReference type="Gene3D" id="3.40.50.300">
    <property type="entry name" value="P-loop containing nucleotide triphosphate hydrolases"/>
    <property type="match status" value="1"/>
</dbReference>